<evidence type="ECO:0000256" key="1">
    <source>
        <dbReference type="SAM" id="MobiDB-lite"/>
    </source>
</evidence>
<feature type="region of interest" description="Disordered" evidence="1">
    <location>
        <begin position="1"/>
        <end position="25"/>
    </location>
</feature>
<dbReference type="EMBL" id="LAZR01000138">
    <property type="protein sequence ID" value="KKN87375.1"/>
    <property type="molecule type" value="Genomic_DNA"/>
</dbReference>
<gene>
    <name evidence="2" type="ORF">LCGC14_0258300</name>
</gene>
<evidence type="ECO:0000313" key="2">
    <source>
        <dbReference type="EMBL" id="KKN87375.1"/>
    </source>
</evidence>
<protein>
    <submittedName>
        <fullName evidence="2">Uncharacterized protein</fullName>
    </submittedName>
</protein>
<name>A0A0F9U2B8_9ZZZZ</name>
<proteinExistence type="predicted"/>
<dbReference type="AlphaFoldDB" id="A0A0F9U2B8"/>
<organism evidence="2">
    <name type="scientific">marine sediment metagenome</name>
    <dbReference type="NCBI Taxonomy" id="412755"/>
    <lineage>
        <taxon>unclassified sequences</taxon>
        <taxon>metagenomes</taxon>
        <taxon>ecological metagenomes</taxon>
    </lineage>
</organism>
<accession>A0A0F9U2B8</accession>
<comment type="caution">
    <text evidence="2">The sequence shown here is derived from an EMBL/GenBank/DDBJ whole genome shotgun (WGS) entry which is preliminary data.</text>
</comment>
<reference evidence="2" key="1">
    <citation type="journal article" date="2015" name="Nature">
        <title>Complex archaea that bridge the gap between prokaryotes and eukaryotes.</title>
        <authorList>
            <person name="Spang A."/>
            <person name="Saw J.H."/>
            <person name="Jorgensen S.L."/>
            <person name="Zaremba-Niedzwiedzka K."/>
            <person name="Martijn J."/>
            <person name="Lind A.E."/>
            <person name="van Eijk R."/>
            <person name="Schleper C."/>
            <person name="Guy L."/>
            <person name="Ettema T.J."/>
        </authorList>
    </citation>
    <scope>NUCLEOTIDE SEQUENCE</scope>
</reference>
<sequence length="70" mass="7966">MTSLLGDDDSPRPPTHTPIPLSSDHRIDELADELAECRPDLTAEQRHMLARQIAYRCRSFRRGHATLAKQ</sequence>